<dbReference type="InterPro" id="IPR009057">
    <property type="entry name" value="Homeodomain-like_sf"/>
</dbReference>
<dbReference type="Pfam" id="PF00440">
    <property type="entry name" value="TetR_N"/>
    <property type="match status" value="1"/>
</dbReference>
<protein>
    <submittedName>
        <fullName evidence="6">HTH-type transcriptional regulator LuxR</fullName>
    </submittedName>
</protein>
<dbReference type="OrthoDB" id="9816431at2"/>
<organism evidence="6 7">
    <name type="scientific">Pseudoruegeria aquimaris</name>
    <dbReference type="NCBI Taxonomy" id="393663"/>
    <lineage>
        <taxon>Bacteria</taxon>
        <taxon>Pseudomonadati</taxon>
        <taxon>Pseudomonadota</taxon>
        <taxon>Alphaproteobacteria</taxon>
        <taxon>Rhodobacterales</taxon>
        <taxon>Roseobacteraceae</taxon>
        <taxon>Pseudoruegeria</taxon>
    </lineage>
</organism>
<dbReference type="SUPFAM" id="SSF48498">
    <property type="entry name" value="Tetracyclin repressor-like, C-terminal domain"/>
    <property type="match status" value="1"/>
</dbReference>
<dbReference type="GO" id="GO:0003700">
    <property type="term" value="F:DNA-binding transcription factor activity"/>
    <property type="evidence" value="ECO:0007669"/>
    <property type="project" value="TreeGrafter"/>
</dbReference>
<sequence>MNVIAETIKKGRKFDQVIEGARAIFMRDGFEGANVDDIAKAAGVSKATLYSYFPDKRVLFAEVARQECERQSQSTISVVDTATDPREAISHIAWAMVEFVTSDFGINVFRICVAESARFPELGCQFYDSGPKLVRERVGEYLSCAVAQGHFEIDDVELAAEQLMELTKTYIFPRILCGIQLKFSMEEKKRIVDGAVDMFMARYAAKA</sequence>
<dbReference type="InterPro" id="IPR036271">
    <property type="entry name" value="Tet_transcr_reg_TetR-rel_C_sf"/>
</dbReference>
<evidence type="ECO:0000256" key="1">
    <source>
        <dbReference type="ARBA" id="ARBA00023015"/>
    </source>
</evidence>
<dbReference type="Gene3D" id="1.10.357.10">
    <property type="entry name" value="Tetracycline Repressor, domain 2"/>
    <property type="match status" value="1"/>
</dbReference>
<reference evidence="6 7" key="1">
    <citation type="submission" date="2017-03" db="EMBL/GenBank/DDBJ databases">
        <authorList>
            <person name="Afonso C.L."/>
            <person name="Miller P.J."/>
            <person name="Scott M.A."/>
            <person name="Spackman E."/>
            <person name="Goraichik I."/>
            <person name="Dimitrov K.M."/>
            <person name="Suarez D.L."/>
            <person name="Swayne D.E."/>
        </authorList>
    </citation>
    <scope>NUCLEOTIDE SEQUENCE [LARGE SCALE GENOMIC DNA]</scope>
    <source>
        <strain evidence="6 7">CECT 7680</strain>
    </source>
</reference>
<keyword evidence="2 4" id="KW-0238">DNA-binding</keyword>
<dbReference type="SUPFAM" id="SSF46689">
    <property type="entry name" value="Homeodomain-like"/>
    <property type="match status" value="1"/>
</dbReference>
<dbReference type="Gene3D" id="1.10.10.60">
    <property type="entry name" value="Homeodomain-like"/>
    <property type="match status" value="1"/>
</dbReference>
<dbReference type="GO" id="GO:0000976">
    <property type="term" value="F:transcription cis-regulatory region binding"/>
    <property type="evidence" value="ECO:0007669"/>
    <property type="project" value="TreeGrafter"/>
</dbReference>
<keyword evidence="3" id="KW-0804">Transcription</keyword>
<evidence type="ECO:0000313" key="6">
    <source>
        <dbReference type="EMBL" id="SLN48875.1"/>
    </source>
</evidence>
<name>A0A1Y5SUW8_9RHOB</name>
<evidence type="ECO:0000256" key="2">
    <source>
        <dbReference type="ARBA" id="ARBA00023125"/>
    </source>
</evidence>
<dbReference type="Proteomes" id="UP000193409">
    <property type="component" value="Unassembled WGS sequence"/>
</dbReference>
<feature type="DNA-binding region" description="H-T-H motif" evidence="4">
    <location>
        <begin position="34"/>
        <end position="53"/>
    </location>
</feature>
<keyword evidence="1" id="KW-0805">Transcription regulation</keyword>
<dbReference type="InterPro" id="IPR050109">
    <property type="entry name" value="HTH-type_TetR-like_transc_reg"/>
</dbReference>
<evidence type="ECO:0000259" key="5">
    <source>
        <dbReference type="PROSITE" id="PS50977"/>
    </source>
</evidence>
<feature type="domain" description="HTH tetR-type" evidence="5">
    <location>
        <begin position="11"/>
        <end position="71"/>
    </location>
</feature>
<accession>A0A1Y5SUW8</accession>
<dbReference type="PROSITE" id="PS50977">
    <property type="entry name" value="HTH_TETR_2"/>
    <property type="match status" value="1"/>
</dbReference>
<dbReference type="FunFam" id="1.10.10.60:FF:000141">
    <property type="entry name" value="TetR family transcriptional regulator"/>
    <property type="match status" value="1"/>
</dbReference>
<gene>
    <name evidence="6" type="primary">luxR_2</name>
    <name evidence="6" type="ORF">PSA7680_02532</name>
</gene>
<dbReference type="PANTHER" id="PTHR30055">
    <property type="entry name" value="HTH-TYPE TRANSCRIPTIONAL REGULATOR RUTR"/>
    <property type="match status" value="1"/>
</dbReference>
<dbReference type="EMBL" id="FWFQ01000017">
    <property type="protein sequence ID" value="SLN48875.1"/>
    <property type="molecule type" value="Genomic_DNA"/>
</dbReference>
<dbReference type="RefSeq" id="WP_085869072.1">
    <property type="nucleotide sequence ID" value="NZ_FWFQ01000017.1"/>
</dbReference>
<dbReference type="PRINTS" id="PR00455">
    <property type="entry name" value="HTHTETR"/>
</dbReference>
<evidence type="ECO:0000256" key="4">
    <source>
        <dbReference type="PROSITE-ProRule" id="PRU00335"/>
    </source>
</evidence>
<dbReference type="InterPro" id="IPR039536">
    <property type="entry name" value="TetR_C_Proteobacteria"/>
</dbReference>
<dbReference type="InterPro" id="IPR001647">
    <property type="entry name" value="HTH_TetR"/>
</dbReference>
<dbReference type="AlphaFoldDB" id="A0A1Y5SUW8"/>
<evidence type="ECO:0000256" key="3">
    <source>
        <dbReference type="ARBA" id="ARBA00023163"/>
    </source>
</evidence>
<keyword evidence="7" id="KW-1185">Reference proteome</keyword>
<dbReference type="PANTHER" id="PTHR30055:SF146">
    <property type="entry name" value="HTH-TYPE TRANSCRIPTIONAL DUAL REGULATOR CECR"/>
    <property type="match status" value="1"/>
</dbReference>
<evidence type="ECO:0000313" key="7">
    <source>
        <dbReference type="Proteomes" id="UP000193409"/>
    </source>
</evidence>
<dbReference type="Pfam" id="PF14246">
    <property type="entry name" value="TetR_C_7"/>
    <property type="match status" value="1"/>
</dbReference>
<proteinExistence type="predicted"/>